<evidence type="ECO:0000256" key="3">
    <source>
        <dbReference type="ARBA" id="ARBA00022801"/>
    </source>
</evidence>
<evidence type="ECO:0000259" key="6">
    <source>
        <dbReference type="PROSITE" id="PS50240"/>
    </source>
</evidence>
<dbReference type="STRING" id="1036611.A0A1L9PEH0"/>
<dbReference type="InterPro" id="IPR033116">
    <property type="entry name" value="TRYPSIN_SER"/>
</dbReference>
<evidence type="ECO:0000256" key="4">
    <source>
        <dbReference type="ARBA" id="ARBA00023157"/>
    </source>
</evidence>
<dbReference type="VEuPathDB" id="FungiDB:ASPVEDRAFT_90323"/>
<dbReference type="PANTHER" id="PTHR24276:SF91">
    <property type="entry name" value="AT26814P-RELATED"/>
    <property type="match status" value="1"/>
</dbReference>
<gene>
    <name evidence="7" type="ORF">ASPVEDRAFT_90323</name>
</gene>
<accession>A0A1L9PEH0</accession>
<dbReference type="PROSITE" id="PS50240">
    <property type="entry name" value="TRYPSIN_DOM"/>
    <property type="match status" value="1"/>
</dbReference>
<sequence length="222" mass="23401">SLLSLFSLNTVAAHEAIVGGHPTTAENYPYQISLEHLGQHVCGGSIIGEKSILTAAHCTHEFPNNLTVRVGTSTIGHGGDVYQLSKITQHPNFNPNTGDYDVSVITLSSDITFGGSARPITLSSTALQPGLNCTATGWGFNRENGRVSEQLQAVELETVSRAECRNDYQGVIPITDRMVCTYTPGKDTCQGDSGGPLVYGGVQVAVVGFGLGCARPGYPGVY</sequence>
<dbReference type="InterPro" id="IPR050430">
    <property type="entry name" value="Peptidase_S1"/>
</dbReference>
<dbReference type="InterPro" id="IPR001314">
    <property type="entry name" value="Peptidase_S1A"/>
</dbReference>
<dbReference type="SMART" id="SM00020">
    <property type="entry name" value="Tryp_SPc"/>
    <property type="match status" value="1"/>
</dbReference>
<proteinExistence type="inferred from homology"/>
<dbReference type="GeneID" id="63734260"/>
<evidence type="ECO:0000256" key="1">
    <source>
        <dbReference type="ARBA" id="ARBA00007664"/>
    </source>
</evidence>
<dbReference type="InterPro" id="IPR009003">
    <property type="entry name" value="Peptidase_S1_PA"/>
</dbReference>
<dbReference type="PROSITE" id="PS00135">
    <property type="entry name" value="TRYPSIN_SER"/>
    <property type="match status" value="1"/>
</dbReference>
<feature type="non-terminal residue" evidence="7">
    <location>
        <position position="222"/>
    </location>
</feature>
<feature type="non-terminal residue" evidence="7">
    <location>
        <position position="1"/>
    </location>
</feature>
<evidence type="ECO:0000256" key="5">
    <source>
        <dbReference type="RuleBase" id="RU363034"/>
    </source>
</evidence>
<keyword evidence="5" id="KW-0720">Serine protease</keyword>
<comment type="similarity">
    <text evidence="1">Belongs to the peptidase S1 family.</text>
</comment>
<keyword evidence="2 5" id="KW-0645">Protease</keyword>
<dbReference type="EMBL" id="KV878127">
    <property type="protein sequence ID" value="OJI99917.1"/>
    <property type="molecule type" value="Genomic_DNA"/>
</dbReference>
<name>A0A1L9PEH0_ASPVE</name>
<dbReference type="PROSITE" id="PS00134">
    <property type="entry name" value="TRYPSIN_HIS"/>
    <property type="match status" value="1"/>
</dbReference>
<dbReference type="InterPro" id="IPR018114">
    <property type="entry name" value="TRYPSIN_HIS"/>
</dbReference>
<dbReference type="RefSeq" id="XP_040665680.1">
    <property type="nucleotide sequence ID" value="XM_040818749.1"/>
</dbReference>
<dbReference type="PANTHER" id="PTHR24276">
    <property type="entry name" value="POLYSERASE-RELATED"/>
    <property type="match status" value="1"/>
</dbReference>
<evidence type="ECO:0000256" key="2">
    <source>
        <dbReference type="ARBA" id="ARBA00022670"/>
    </source>
</evidence>
<keyword evidence="8" id="KW-1185">Reference proteome</keyword>
<dbReference type="InterPro" id="IPR001254">
    <property type="entry name" value="Trypsin_dom"/>
</dbReference>
<keyword evidence="3 5" id="KW-0378">Hydrolase</keyword>
<dbReference type="Pfam" id="PF00089">
    <property type="entry name" value="Trypsin"/>
    <property type="match status" value="1"/>
</dbReference>
<organism evidence="7 8">
    <name type="scientific">Aspergillus versicolor CBS 583.65</name>
    <dbReference type="NCBI Taxonomy" id="1036611"/>
    <lineage>
        <taxon>Eukaryota</taxon>
        <taxon>Fungi</taxon>
        <taxon>Dikarya</taxon>
        <taxon>Ascomycota</taxon>
        <taxon>Pezizomycotina</taxon>
        <taxon>Eurotiomycetes</taxon>
        <taxon>Eurotiomycetidae</taxon>
        <taxon>Eurotiales</taxon>
        <taxon>Aspergillaceae</taxon>
        <taxon>Aspergillus</taxon>
        <taxon>Aspergillus subgen. Nidulantes</taxon>
    </lineage>
</organism>
<dbReference type="GO" id="GO:0004252">
    <property type="term" value="F:serine-type endopeptidase activity"/>
    <property type="evidence" value="ECO:0007669"/>
    <property type="project" value="InterPro"/>
</dbReference>
<feature type="domain" description="Peptidase S1" evidence="6">
    <location>
        <begin position="17"/>
        <end position="222"/>
    </location>
</feature>
<dbReference type="FunFam" id="2.40.10.10:FF:000034">
    <property type="entry name" value="Eupolytin"/>
    <property type="match status" value="1"/>
</dbReference>
<dbReference type="GO" id="GO:0006508">
    <property type="term" value="P:proteolysis"/>
    <property type="evidence" value="ECO:0007669"/>
    <property type="project" value="UniProtKB-KW"/>
</dbReference>
<dbReference type="OrthoDB" id="6380398at2759"/>
<dbReference type="Gene3D" id="2.40.10.10">
    <property type="entry name" value="Trypsin-like serine proteases"/>
    <property type="match status" value="1"/>
</dbReference>
<evidence type="ECO:0000313" key="7">
    <source>
        <dbReference type="EMBL" id="OJI99917.1"/>
    </source>
</evidence>
<protein>
    <recommendedName>
        <fullName evidence="6">Peptidase S1 domain-containing protein</fullName>
    </recommendedName>
</protein>
<dbReference type="PRINTS" id="PR00722">
    <property type="entry name" value="CHYMOTRYPSIN"/>
</dbReference>
<dbReference type="SUPFAM" id="SSF50494">
    <property type="entry name" value="Trypsin-like serine proteases"/>
    <property type="match status" value="1"/>
</dbReference>
<reference evidence="8" key="1">
    <citation type="journal article" date="2017" name="Genome Biol.">
        <title>Comparative genomics reveals high biological diversity and specific adaptations in the industrially and medically important fungal genus Aspergillus.</title>
        <authorList>
            <person name="de Vries R.P."/>
            <person name="Riley R."/>
            <person name="Wiebenga A."/>
            <person name="Aguilar-Osorio G."/>
            <person name="Amillis S."/>
            <person name="Uchima C.A."/>
            <person name="Anderluh G."/>
            <person name="Asadollahi M."/>
            <person name="Askin M."/>
            <person name="Barry K."/>
            <person name="Battaglia E."/>
            <person name="Bayram O."/>
            <person name="Benocci T."/>
            <person name="Braus-Stromeyer S.A."/>
            <person name="Caldana C."/>
            <person name="Canovas D."/>
            <person name="Cerqueira G.C."/>
            <person name="Chen F."/>
            <person name="Chen W."/>
            <person name="Choi C."/>
            <person name="Clum A."/>
            <person name="Dos Santos R.A."/>
            <person name="Damasio A.R."/>
            <person name="Diallinas G."/>
            <person name="Emri T."/>
            <person name="Fekete E."/>
            <person name="Flipphi M."/>
            <person name="Freyberg S."/>
            <person name="Gallo A."/>
            <person name="Gournas C."/>
            <person name="Habgood R."/>
            <person name="Hainaut M."/>
            <person name="Harispe M.L."/>
            <person name="Henrissat B."/>
            <person name="Hilden K.S."/>
            <person name="Hope R."/>
            <person name="Hossain A."/>
            <person name="Karabika E."/>
            <person name="Karaffa L."/>
            <person name="Karanyi Z."/>
            <person name="Krasevec N."/>
            <person name="Kuo A."/>
            <person name="Kusch H."/>
            <person name="LaButti K."/>
            <person name="Lagendijk E.L."/>
            <person name="Lapidus A."/>
            <person name="Levasseur A."/>
            <person name="Lindquist E."/>
            <person name="Lipzen A."/>
            <person name="Logrieco A.F."/>
            <person name="MacCabe A."/>
            <person name="Maekelae M.R."/>
            <person name="Malavazi I."/>
            <person name="Melin P."/>
            <person name="Meyer V."/>
            <person name="Mielnichuk N."/>
            <person name="Miskei M."/>
            <person name="Molnar A.P."/>
            <person name="Mule G."/>
            <person name="Ngan C.Y."/>
            <person name="Orejas M."/>
            <person name="Orosz E."/>
            <person name="Ouedraogo J.P."/>
            <person name="Overkamp K.M."/>
            <person name="Park H.-S."/>
            <person name="Perrone G."/>
            <person name="Piumi F."/>
            <person name="Punt P.J."/>
            <person name="Ram A.F."/>
            <person name="Ramon A."/>
            <person name="Rauscher S."/>
            <person name="Record E."/>
            <person name="Riano-Pachon D.M."/>
            <person name="Robert V."/>
            <person name="Roehrig J."/>
            <person name="Ruller R."/>
            <person name="Salamov A."/>
            <person name="Salih N.S."/>
            <person name="Samson R.A."/>
            <person name="Sandor E."/>
            <person name="Sanguinetti M."/>
            <person name="Schuetze T."/>
            <person name="Sepcic K."/>
            <person name="Shelest E."/>
            <person name="Sherlock G."/>
            <person name="Sophianopoulou V."/>
            <person name="Squina F.M."/>
            <person name="Sun H."/>
            <person name="Susca A."/>
            <person name="Todd R.B."/>
            <person name="Tsang A."/>
            <person name="Unkles S.E."/>
            <person name="van de Wiele N."/>
            <person name="van Rossen-Uffink D."/>
            <person name="Oliveira J.V."/>
            <person name="Vesth T.C."/>
            <person name="Visser J."/>
            <person name="Yu J.-H."/>
            <person name="Zhou M."/>
            <person name="Andersen M.R."/>
            <person name="Archer D.B."/>
            <person name="Baker S.E."/>
            <person name="Benoit I."/>
            <person name="Brakhage A.A."/>
            <person name="Braus G.H."/>
            <person name="Fischer R."/>
            <person name="Frisvad J.C."/>
            <person name="Goldman G.H."/>
            <person name="Houbraken J."/>
            <person name="Oakley B."/>
            <person name="Pocsi I."/>
            <person name="Scazzocchio C."/>
            <person name="Seiboth B."/>
            <person name="vanKuyk P.A."/>
            <person name="Wortman J."/>
            <person name="Dyer P.S."/>
            <person name="Grigoriev I.V."/>
        </authorList>
    </citation>
    <scope>NUCLEOTIDE SEQUENCE [LARGE SCALE GENOMIC DNA]</scope>
    <source>
        <strain evidence="8">CBS 583.65</strain>
    </source>
</reference>
<evidence type="ECO:0000313" key="8">
    <source>
        <dbReference type="Proteomes" id="UP000184073"/>
    </source>
</evidence>
<keyword evidence="4" id="KW-1015">Disulfide bond</keyword>
<dbReference type="InterPro" id="IPR043504">
    <property type="entry name" value="Peptidase_S1_PA_chymotrypsin"/>
</dbReference>
<dbReference type="CDD" id="cd00190">
    <property type="entry name" value="Tryp_SPc"/>
    <property type="match status" value="1"/>
</dbReference>
<dbReference type="Proteomes" id="UP000184073">
    <property type="component" value="Unassembled WGS sequence"/>
</dbReference>
<dbReference type="AlphaFoldDB" id="A0A1L9PEH0"/>